<comment type="caution">
    <text evidence="2">The sequence shown here is derived from an EMBL/GenBank/DDBJ whole genome shotgun (WGS) entry which is preliminary data.</text>
</comment>
<dbReference type="PANTHER" id="PTHR36025:SF1">
    <property type="entry name" value="DIHYDROOROTATE DEHYDROGENASE (DUF3598)"/>
    <property type="match status" value="1"/>
</dbReference>
<keyword evidence="3" id="KW-1185">Reference proteome</keyword>
<name>A0AAX6HVK3_IRIPA</name>
<dbReference type="Proteomes" id="UP001140949">
    <property type="component" value="Unassembled WGS sequence"/>
</dbReference>
<reference evidence="2" key="2">
    <citation type="submission" date="2023-04" db="EMBL/GenBank/DDBJ databases">
        <authorList>
            <person name="Bruccoleri R.E."/>
            <person name="Oakeley E.J."/>
            <person name="Faust A.-M."/>
            <person name="Dessus-Babus S."/>
            <person name="Altorfer M."/>
            <person name="Burckhardt D."/>
            <person name="Oertli M."/>
            <person name="Naumann U."/>
            <person name="Petersen F."/>
            <person name="Wong J."/>
        </authorList>
    </citation>
    <scope>NUCLEOTIDE SEQUENCE</scope>
    <source>
        <strain evidence="2">GSM-AAB239-AS_SAM_17_03QT</strain>
        <tissue evidence="2">Leaf</tissue>
    </source>
</reference>
<accession>A0AAX6HVK3</accession>
<dbReference type="EMBL" id="JANAVB010006396">
    <property type="protein sequence ID" value="KAJ6845109.1"/>
    <property type="molecule type" value="Genomic_DNA"/>
</dbReference>
<evidence type="ECO:0000256" key="1">
    <source>
        <dbReference type="SAM" id="MobiDB-lite"/>
    </source>
</evidence>
<evidence type="ECO:0000313" key="2">
    <source>
        <dbReference type="EMBL" id="KAJ6845109.1"/>
    </source>
</evidence>
<proteinExistence type="predicted"/>
<organism evidence="2 3">
    <name type="scientific">Iris pallida</name>
    <name type="common">Sweet iris</name>
    <dbReference type="NCBI Taxonomy" id="29817"/>
    <lineage>
        <taxon>Eukaryota</taxon>
        <taxon>Viridiplantae</taxon>
        <taxon>Streptophyta</taxon>
        <taxon>Embryophyta</taxon>
        <taxon>Tracheophyta</taxon>
        <taxon>Spermatophyta</taxon>
        <taxon>Magnoliopsida</taxon>
        <taxon>Liliopsida</taxon>
        <taxon>Asparagales</taxon>
        <taxon>Iridaceae</taxon>
        <taxon>Iridoideae</taxon>
        <taxon>Irideae</taxon>
        <taxon>Iris</taxon>
    </lineage>
</organism>
<feature type="compositionally biased region" description="Basic and acidic residues" evidence="1">
    <location>
        <begin position="221"/>
        <end position="237"/>
    </location>
</feature>
<feature type="region of interest" description="Disordered" evidence="1">
    <location>
        <begin position="217"/>
        <end position="243"/>
    </location>
</feature>
<feature type="region of interest" description="Disordered" evidence="1">
    <location>
        <begin position="80"/>
        <end position="113"/>
    </location>
</feature>
<reference evidence="2" key="1">
    <citation type="journal article" date="2023" name="GigaByte">
        <title>Genome assembly of the bearded iris, Iris pallida Lam.</title>
        <authorList>
            <person name="Bruccoleri R.E."/>
            <person name="Oakeley E.J."/>
            <person name="Faust A.M.E."/>
            <person name="Altorfer M."/>
            <person name="Dessus-Babus S."/>
            <person name="Burckhardt D."/>
            <person name="Oertli M."/>
            <person name="Naumann U."/>
            <person name="Petersen F."/>
            <person name="Wong J."/>
        </authorList>
    </citation>
    <scope>NUCLEOTIDE SEQUENCE</scope>
    <source>
        <strain evidence="2">GSM-AAB239-AS_SAM_17_03QT</strain>
    </source>
</reference>
<dbReference type="AlphaFoldDB" id="A0AAX6HVK3"/>
<evidence type="ECO:0000313" key="3">
    <source>
        <dbReference type="Proteomes" id="UP001140949"/>
    </source>
</evidence>
<sequence>MLTYFSLSLHPTMLFQLHSTSPPSAHLPFSRHSTLLRFPPPQTSPSPSSRVRVYCNKGSPSPNSRALRAKKKENIWSVDNETASAEEKGNKKEKSSFRGRRRGRGDGRRAKRGSGSFLVSAAMLMEVETVLQTQEPVIKPSWNTFASSLSGIWKGVGAVFSPFTAEMEPLGVGSKNENLYDCYTLSRIERAPSEDLRPSIQRKTNWVAFNPLGEKRRHFKEGRGDNDKDRFDSEKGTSDASHMSLDLPSYESFDFTKTDVLDEDSMFMDPGLVFFEDGSYSRGPVDIPVREFDESKYFLSPTFKFEQCLVKGCHKRLRIVHTIEFGEGGSNLQIIRVAVYEEQWVSPVNLYDGNDDQFDLKPFSQRKRTQPSELAGSWKVFEVSATPIYDEDATVVEEDGGPPFVYLCTETLKKRSLPENPTYFREEEMLDMKDVTVLWLPGGVTGYVEVTKDGILCIGMGWYSEEGINLVMERDYGMDGKLKEVRCKSELKRKWTDPASP</sequence>
<protein>
    <submittedName>
        <fullName evidence="2">Uncharacterized protein</fullName>
    </submittedName>
</protein>
<gene>
    <name evidence="2" type="ORF">M6B38_288830</name>
</gene>
<dbReference type="PANTHER" id="PTHR36025">
    <property type="entry name" value="DIHYDROOROTATE DEHYDROGENASE (DUF3598)"/>
    <property type="match status" value="1"/>
</dbReference>
<feature type="compositionally biased region" description="Basic and acidic residues" evidence="1">
    <location>
        <begin position="85"/>
        <end position="96"/>
    </location>
</feature>
<dbReference type="InterPro" id="IPR012674">
    <property type="entry name" value="Calycin"/>
</dbReference>
<dbReference type="SUPFAM" id="SSF50814">
    <property type="entry name" value="Lipocalins"/>
    <property type="match status" value="1"/>
</dbReference>